<gene>
    <name evidence="1" type="ORF">HAX54_020147</name>
</gene>
<keyword evidence="2" id="KW-1185">Reference proteome</keyword>
<protein>
    <submittedName>
        <fullName evidence="1">Uncharacterized protein</fullName>
    </submittedName>
</protein>
<dbReference type="Proteomes" id="UP000823775">
    <property type="component" value="Unassembled WGS sequence"/>
</dbReference>
<evidence type="ECO:0000313" key="1">
    <source>
        <dbReference type="EMBL" id="MCD9561169.1"/>
    </source>
</evidence>
<dbReference type="EMBL" id="JACEIK010002438">
    <property type="protein sequence ID" value="MCD9561169.1"/>
    <property type="molecule type" value="Genomic_DNA"/>
</dbReference>
<comment type="caution">
    <text evidence="1">The sequence shown here is derived from an EMBL/GenBank/DDBJ whole genome shotgun (WGS) entry which is preliminary data.</text>
</comment>
<accession>A0ABS8USY7</accession>
<sequence length="52" mass="5752">VIFSLQRTHYNNQETSTVDPTVNSPIRYGGNPTVITVSLQQISYRCSGPPKS</sequence>
<feature type="non-terminal residue" evidence="1">
    <location>
        <position position="1"/>
    </location>
</feature>
<organism evidence="1 2">
    <name type="scientific">Datura stramonium</name>
    <name type="common">Jimsonweed</name>
    <name type="synonym">Common thornapple</name>
    <dbReference type="NCBI Taxonomy" id="4076"/>
    <lineage>
        <taxon>Eukaryota</taxon>
        <taxon>Viridiplantae</taxon>
        <taxon>Streptophyta</taxon>
        <taxon>Embryophyta</taxon>
        <taxon>Tracheophyta</taxon>
        <taxon>Spermatophyta</taxon>
        <taxon>Magnoliopsida</taxon>
        <taxon>eudicotyledons</taxon>
        <taxon>Gunneridae</taxon>
        <taxon>Pentapetalae</taxon>
        <taxon>asterids</taxon>
        <taxon>lamiids</taxon>
        <taxon>Solanales</taxon>
        <taxon>Solanaceae</taxon>
        <taxon>Solanoideae</taxon>
        <taxon>Datureae</taxon>
        <taxon>Datura</taxon>
    </lineage>
</organism>
<evidence type="ECO:0000313" key="2">
    <source>
        <dbReference type="Proteomes" id="UP000823775"/>
    </source>
</evidence>
<name>A0ABS8USY7_DATST</name>
<proteinExistence type="predicted"/>
<reference evidence="1 2" key="1">
    <citation type="journal article" date="2021" name="BMC Genomics">
        <title>Datura genome reveals duplications of psychoactive alkaloid biosynthetic genes and high mutation rate following tissue culture.</title>
        <authorList>
            <person name="Rajewski A."/>
            <person name="Carter-House D."/>
            <person name="Stajich J."/>
            <person name="Litt A."/>
        </authorList>
    </citation>
    <scope>NUCLEOTIDE SEQUENCE [LARGE SCALE GENOMIC DNA]</scope>
    <source>
        <strain evidence="1">AR-01</strain>
    </source>
</reference>